<dbReference type="InterPro" id="IPR036429">
    <property type="entry name" value="SpoA-like_sf"/>
</dbReference>
<dbReference type="RefSeq" id="WP_171353187.1">
    <property type="nucleotide sequence ID" value="NZ_VTXP01000008.1"/>
</dbReference>
<comment type="caution">
    <text evidence="3">The sequence shown here is derived from an EMBL/GenBank/DDBJ whole genome shotgun (WGS) entry which is preliminary data.</text>
</comment>
<dbReference type="Proteomes" id="UP000576645">
    <property type="component" value="Unassembled WGS sequence"/>
</dbReference>
<proteinExistence type="predicted"/>
<feature type="compositionally biased region" description="Polar residues" evidence="1">
    <location>
        <begin position="26"/>
        <end position="35"/>
    </location>
</feature>
<dbReference type="Pfam" id="PF01052">
    <property type="entry name" value="FliMN_C"/>
    <property type="match status" value="1"/>
</dbReference>
<gene>
    <name evidence="3" type="ORF">F0238_16235</name>
</gene>
<feature type="region of interest" description="Disordered" evidence="1">
    <location>
        <begin position="1"/>
        <end position="35"/>
    </location>
</feature>
<dbReference type="AlphaFoldDB" id="A0AAP6ZSD6"/>
<evidence type="ECO:0000313" key="4">
    <source>
        <dbReference type="Proteomes" id="UP000576645"/>
    </source>
</evidence>
<sequence>MDGQDDVKSEDSALLLGGSDERLSSESDMPNDQTGRITVNLGLEIGRVRLPLSEWAQVGPGSVLMLSGVGVGEAYLTDAEGVVAYGELVDVAGVMGFKIKRWRGIS</sequence>
<reference evidence="3 4" key="1">
    <citation type="submission" date="2019-09" db="EMBL/GenBank/DDBJ databases">
        <title>Draft genome sequencing and comparative genomics of hatchery-associated Vibrios.</title>
        <authorList>
            <person name="Kehlet-Delgado H."/>
            <person name="Mueller R.S."/>
        </authorList>
    </citation>
    <scope>NUCLEOTIDE SEQUENCE [LARGE SCALE GENOMIC DNA]</scope>
    <source>
        <strain evidence="3 4">09-121-3</strain>
    </source>
</reference>
<dbReference type="EMBL" id="VTXP01000008">
    <property type="protein sequence ID" value="NOJ24283.1"/>
    <property type="molecule type" value="Genomic_DNA"/>
</dbReference>
<organism evidence="3 4">
    <name type="scientific">Vibrio coralliilyticus</name>
    <dbReference type="NCBI Taxonomy" id="190893"/>
    <lineage>
        <taxon>Bacteria</taxon>
        <taxon>Pseudomonadati</taxon>
        <taxon>Pseudomonadota</taxon>
        <taxon>Gammaproteobacteria</taxon>
        <taxon>Vibrionales</taxon>
        <taxon>Vibrionaceae</taxon>
        <taxon>Vibrio</taxon>
    </lineage>
</organism>
<feature type="domain" description="Flagellar motor switch protein FliN-like C-terminal" evidence="2">
    <location>
        <begin position="35"/>
        <end position="102"/>
    </location>
</feature>
<dbReference type="Gene3D" id="2.30.330.10">
    <property type="entry name" value="SpoA-like"/>
    <property type="match status" value="1"/>
</dbReference>
<accession>A0AAP6ZSD6</accession>
<name>A0AAP6ZSD6_9VIBR</name>
<dbReference type="SUPFAM" id="SSF101801">
    <property type="entry name" value="Surface presentation of antigens (SPOA)"/>
    <property type="match status" value="1"/>
</dbReference>
<dbReference type="InterPro" id="IPR001543">
    <property type="entry name" value="FliN-like_C"/>
</dbReference>
<protein>
    <recommendedName>
        <fullName evidence="2">Flagellar motor switch protein FliN-like C-terminal domain-containing protein</fullName>
    </recommendedName>
</protein>
<evidence type="ECO:0000259" key="2">
    <source>
        <dbReference type="Pfam" id="PF01052"/>
    </source>
</evidence>
<evidence type="ECO:0000256" key="1">
    <source>
        <dbReference type="SAM" id="MobiDB-lite"/>
    </source>
</evidence>
<feature type="compositionally biased region" description="Basic and acidic residues" evidence="1">
    <location>
        <begin position="1"/>
        <end position="11"/>
    </location>
</feature>
<evidence type="ECO:0000313" key="3">
    <source>
        <dbReference type="EMBL" id="NOJ24283.1"/>
    </source>
</evidence>